<protein>
    <submittedName>
        <fullName evidence="1">Uncharacterized protein</fullName>
    </submittedName>
</protein>
<dbReference type="SUPFAM" id="SSF63829">
    <property type="entry name" value="Calcium-dependent phosphotriesterase"/>
    <property type="match status" value="1"/>
</dbReference>
<dbReference type="AlphaFoldDB" id="X1JCD5"/>
<gene>
    <name evidence="1" type="ORF">S03H2_55289</name>
</gene>
<name>X1JCD5_9ZZZZ</name>
<sequence length="254" mass="28417">CSQDKFEYIADICGTNSWMIFNMTLSQDGKGLYYIANNTPTDKGIYKIDLETLDCSKVLDLDPIIPHRDLCFGGINVWDKLNNFYVPVWSWNYDEGDLALLKVHAEGDEFSAEVIVFTDDGSTYGDPLLPGFRHHSCWSGIGASSSGNIYIGASNHYQTSDGTGESGNVAMYKYDPVKDEISLLDDLKSVSNSVNNWMPDESQHKVHTFLMENADGKIYFATMDYAPSSLVRGSHIYTIDIETDEVTDYSKTQT</sequence>
<feature type="non-terminal residue" evidence="1">
    <location>
        <position position="254"/>
    </location>
</feature>
<evidence type="ECO:0000313" key="1">
    <source>
        <dbReference type="EMBL" id="GAH79170.1"/>
    </source>
</evidence>
<proteinExistence type="predicted"/>
<dbReference type="EMBL" id="BARU01035307">
    <property type="protein sequence ID" value="GAH79170.1"/>
    <property type="molecule type" value="Genomic_DNA"/>
</dbReference>
<accession>X1JCD5</accession>
<reference evidence="1" key="1">
    <citation type="journal article" date="2014" name="Front. Microbiol.">
        <title>High frequency of phylogenetically diverse reductive dehalogenase-homologous genes in deep subseafloor sedimentary metagenomes.</title>
        <authorList>
            <person name="Kawai M."/>
            <person name="Futagami T."/>
            <person name="Toyoda A."/>
            <person name="Takaki Y."/>
            <person name="Nishi S."/>
            <person name="Hori S."/>
            <person name="Arai W."/>
            <person name="Tsubouchi T."/>
            <person name="Morono Y."/>
            <person name="Uchiyama I."/>
            <person name="Ito T."/>
            <person name="Fujiyama A."/>
            <person name="Inagaki F."/>
            <person name="Takami H."/>
        </authorList>
    </citation>
    <scope>NUCLEOTIDE SEQUENCE</scope>
    <source>
        <strain evidence="1">Expedition CK06-06</strain>
    </source>
</reference>
<comment type="caution">
    <text evidence="1">The sequence shown here is derived from an EMBL/GenBank/DDBJ whole genome shotgun (WGS) entry which is preliminary data.</text>
</comment>
<feature type="non-terminal residue" evidence="1">
    <location>
        <position position="1"/>
    </location>
</feature>
<organism evidence="1">
    <name type="scientific">marine sediment metagenome</name>
    <dbReference type="NCBI Taxonomy" id="412755"/>
    <lineage>
        <taxon>unclassified sequences</taxon>
        <taxon>metagenomes</taxon>
        <taxon>ecological metagenomes</taxon>
    </lineage>
</organism>